<name>A0A173TPQ0_9FIRM</name>
<reference evidence="1 2" key="1">
    <citation type="submission" date="2015-09" db="EMBL/GenBank/DDBJ databases">
        <authorList>
            <consortium name="Pathogen Informatics"/>
        </authorList>
    </citation>
    <scope>NUCLEOTIDE SEQUENCE [LARGE SCALE GENOMIC DNA]</scope>
    <source>
        <strain evidence="1 2">2789STDY5834968</strain>
    </source>
</reference>
<evidence type="ECO:0000313" key="1">
    <source>
        <dbReference type="EMBL" id="CUN04892.1"/>
    </source>
</evidence>
<dbReference type="Proteomes" id="UP000095673">
    <property type="component" value="Unassembled WGS sequence"/>
</dbReference>
<evidence type="ECO:0000313" key="2">
    <source>
        <dbReference type="Proteomes" id="UP000095673"/>
    </source>
</evidence>
<sequence length="316" mass="37032">MEENYILLKFISSADKSNKKKYLKDFLNGSLYMNTLNYFWNEYYLELAKKRRYAEANGIPFPDKIDMSEHILSEGQADLFEGVVCNLSADKLKMDENFKSALMTDISLRAKGFGYANTLCFYRLMYEEYMQWGLSNYIYQISERMNNFGEYVVVIDKPEELISKIEKAVKRENYKFICGPVKYRKPKLNGKSARDGYSMTVKMDGMINLRDYSSSILNNRTCFDKMDKFSWQNEWRVILYRGEKSVEPYRLEIGNIRDICHWITIDNLENEIKCCLENGVIKNKINGYYGNASKDEVRELFCELGENKAELLAVIG</sequence>
<dbReference type="EMBL" id="CYXM01000007">
    <property type="protein sequence ID" value="CUN04892.1"/>
    <property type="molecule type" value="Genomic_DNA"/>
</dbReference>
<proteinExistence type="predicted"/>
<gene>
    <name evidence="1" type="ORF">ERS852580_01744</name>
</gene>
<accession>A0A173TPQ0</accession>
<dbReference type="OrthoDB" id="2079767at2"/>
<organism evidence="1 2">
    <name type="scientific">Agathobacter rectalis</name>
    <dbReference type="NCBI Taxonomy" id="39491"/>
    <lineage>
        <taxon>Bacteria</taxon>
        <taxon>Bacillati</taxon>
        <taxon>Bacillota</taxon>
        <taxon>Clostridia</taxon>
        <taxon>Lachnospirales</taxon>
        <taxon>Lachnospiraceae</taxon>
        <taxon>Agathobacter</taxon>
    </lineage>
</organism>
<dbReference type="RefSeq" id="WP_055238062.1">
    <property type="nucleotide sequence ID" value="NZ_CYXM01000007.1"/>
</dbReference>
<dbReference type="AlphaFoldDB" id="A0A173TPQ0"/>
<protein>
    <submittedName>
        <fullName evidence="1">Uncharacterized protein</fullName>
    </submittedName>
</protein>